<reference evidence="1 2" key="1">
    <citation type="journal article" date="2023" name="Microorganisms">
        <title>Isolation and Genomic Characteristics of Cat-Borne Campylobacter felis sp. nov. and Sheep-Borne Campylobacter ovis sp. nov.</title>
        <authorList>
            <person name="Wang H."/>
            <person name="Li Y."/>
            <person name="Gu Y."/>
            <person name="Zhou G."/>
            <person name="Chen X."/>
            <person name="Zhang X."/>
            <person name="Shao Z."/>
            <person name="Zhang J."/>
            <person name="Zhang M."/>
        </authorList>
    </citation>
    <scope>NUCLEOTIDE SEQUENCE [LARGE SCALE GENOMIC DNA]</scope>
    <source>
        <strain evidence="1 2">XJK30-2</strain>
    </source>
</reference>
<evidence type="ECO:0000313" key="1">
    <source>
        <dbReference type="EMBL" id="MDL0081088.1"/>
    </source>
</evidence>
<comment type="caution">
    <text evidence="1">The sequence shown here is derived from an EMBL/GenBank/DDBJ whole genome shotgun (WGS) entry which is preliminary data.</text>
</comment>
<sequence length="99" mass="10782">MDSRSNTHLLSSQALAQDKARRSIHTKHTLESTFQRDLALGNHSGDFLSSRADEPLFLSSRASETSVAIHKGAKVDSSAKMDCHAAATAASRNDKKQHH</sequence>
<evidence type="ECO:0000313" key="2">
    <source>
        <dbReference type="Proteomes" id="UP001173802"/>
    </source>
</evidence>
<protein>
    <submittedName>
        <fullName evidence="1">Uncharacterized protein</fullName>
    </submittedName>
</protein>
<dbReference type="Proteomes" id="UP001173802">
    <property type="component" value="Unassembled WGS sequence"/>
</dbReference>
<accession>A0ACC6FP73</accession>
<organism evidence="1 2">
    <name type="scientific">Helicobacter zhangjianzhongii</name>
    <dbReference type="NCBI Taxonomy" id="2974574"/>
    <lineage>
        <taxon>Bacteria</taxon>
        <taxon>Pseudomonadati</taxon>
        <taxon>Campylobacterota</taxon>
        <taxon>Epsilonproteobacteria</taxon>
        <taxon>Campylobacterales</taxon>
        <taxon>Helicobacteraceae</taxon>
        <taxon>Helicobacter</taxon>
    </lineage>
</organism>
<dbReference type="EMBL" id="JANURN010000001">
    <property type="protein sequence ID" value="MDL0081088.1"/>
    <property type="molecule type" value="Genomic_DNA"/>
</dbReference>
<proteinExistence type="predicted"/>
<name>A0ACC6FP73_9HELI</name>
<keyword evidence="2" id="KW-1185">Reference proteome</keyword>
<gene>
    <name evidence="1" type="ORF">NYG90_00060</name>
</gene>